<comment type="caution">
    <text evidence="1">The sequence shown here is derived from an EMBL/GenBank/DDBJ whole genome shotgun (WGS) entry which is preliminary data.</text>
</comment>
<accession>A0A0L0VCB5</accession>
<evidence type="ECO:0000313" key="2">
    <source>
        <dbReference type="Proteomes" id="UP000054564"/>
    </source>
</evidence>
<gene>
    <name evidence="1" type="ORF">PSTG_09785</name>
</gene>
<name>A0A0L0VCB5_9BASI</name>
<proteinExistence type="predicted"/>
<sequence>MDVMVPIGCALERQNRLTQKLYFIWVVVGQKRPTVAQLPQTQEENTASQDLIIVATNASEPAPLQYFSACSTCEWFFKVVVILDNTPQETDSADNFTSWGASKHHLDPSGLEDTPPLDTHHLANTCHQ</sequence>
<dbReference type="Gene3D" id="3.40.50.12240">
    <property type="match status" value="1"/>
</dbReference>
<dbReference type="EMBL" id="AJIL01000075">
    <property type="protein sequence ID" value="KNE96918.1"/>
    <property type="molecule type" value="Genomic_DNA"/>
</dbReference>
<protein>
    <submittedName>
        <fullName evidence="1">Uncharacterized protein</fullName>
    </submittedName>
</protein>
<dbReference type="AlphaFoldDB" id="A0A0L0VCB5"/>
<dbReference type="STRING" id="1165861.A0A0L0VCB5"/>
<organism evidence="1 2">
    <name type="scientific">Puccinia striiformis f. sp. tritici PST-78</name>
    <dbReference type="NCBI Taxonomy" id="1165861"/>
    <lineage>
        <taxon>Eukaryota</taxon>
        <taxon>Fungi</taxon>
        <taxon>Dikarya</taxon>
        <taxon>Basidiomycota</taxon>
        <taxon>Pucciniomycotina</taxon>
        <taxon>Pucciniomycetes</taxon>
        <taxon>Pucciniales</taxon>
        <taxon>Pucciniaceae</taxon>
        <taxon>Puccinia</taxon>
    </lineage>
</organism>
<dbReference type="Proteomes" id="UP000054564">
    <property type="component" value="Unassembled WGS sequence"/>
</dbReference>
<evidence type="ECO:0000313" key="1">
    <source>
        <dbReference type="EMBL" id="KNE96918.1"/>
    </source>
</evidence>
<keyword evidence="2" id="KW-1185">Reference proteome</keyword>
<reference evidence="2" key="1">
    <citation type="submission" date="2014-03" db="EMBL/GenBank/DDBJ databases">
        <title>The Genome Sequence of Puccinia striiformis f. sp. tritici PST-78.</title>
        <authorList>
            <consortium name="The Broad Institute Genome Sequencing Platform"/>
            <person name="Cuomo C."/>
            <person name="Hulbert S."/>
            <person name="Chen X."/>
            <person name="Walker B."/>
            <person name="Young S.K."/>
            <person name="Zeng Q."/>
            <person name="Gargeya S."/>
            <person name="Fitzgerald M."/>
            <person name="Haas B."/>
            <person name="Abouelleil A."/>
            <person name="Alvarado L."/>
            <person name="Arachchi H.M."/>
            <person name="Berlin A.M."/>
            <person name="Chapman S.B."/>
            <person name="Goldberg J."/>
            <person name="Griggs A."/>
            <person name="Gujja S."/>
            <person name="Hansen M."/>
            <person name="Howarth C."/>
            <person name="Imamovic A."/>
            <person name="Larimer J."/>
            <person name="McCowan C."/>
            <person name="Montmayeur A."/>
            <person name="Murphy C."/>
            <person name="Neiman D."/>
            <person name="Pearson M."/>
            <person name="Priest M."/>
            <person name="Roberts A."/>
            <person name="Saif S."/>
            <person name="Shea T."/>
            <person name="Sisk P."/>
            <person name="Sykes S."/>
            <person name="Wortman J."/>
            <person name="Nusbaum C."/>
            <person name="Birren B."/>
        </authorList>
    </citation>
    <scope>NUCLEOTIDE SEQUENCE [LARGE SCALE GENOMIC DNA]</scope>
    <source>
        <strain evidence="2">race PST-78</strain>
    </source>
</reference>